<comment type="caution">
    <text evidence="9">The sequence shown here is derived from an EMBL/GenBank/DDBJ whole genome shotgun (WGS) entry which is preliminary data.</text>
</comment>
<dbReference type="PANTHER" id="PTHR30151">
    <property type="entry name" value="ALKANE SULFONATE ABC TRANSPORTER-RELATED, MEMBRANE SUBUNIT"/>
    <property type="match status" value="1"/>
</dbReference>
<feature type="domain" description="ABC transmembrane type-1" evidence="8">
    <location>
        <begin position="67"/>
        <end position="251"/>
    </location>
</feature>
<proteinExistence type="inferred from homology"/>
<dbReference type="Gene3D" id="1.10.3720.10">
    <property type="entry name" value="MetI-like"/>
    <property type="match status" value="1"/>
</dbReference>
<feature type="transmembrane region" description="Helical" evidence="7">
    <location>
        <begin position="44"/>
        <end position="69"/>
    </location>
</feature>
<evidence type="ECO:0000313" key="10">
    <source>
        <dbReference type="Proteomes" id="UP001279642"/>
    </source>
</evidence>
<feature type="transmembrane region" description="Helical" evidence="7">
    <location>
        <begin position="192"/>
        <end position="215"/>
    </location>
</feature>
<keyword evidence="3" id="KW-1003">Cell membrane</keyword>
<evidence type="ECO:0000259" key="8">
    <source>
        <dbReference type="PROSITE" id="PS50928"/>
    </source>
</evidence>
<dbReference type="InterPro" id="IPR000515">
    <property type="entry name" value="MetI-like"/>
</dbReference>
<dbReference type="EMBL" id="JAXCLW010000004">
    <property type="protein sequence ID" value="MDY0884366.1"/>
    <property type="molecule type" value="Genomic_DNA"/>
</dbReference>
<comment type="subcellular location">
    <subcellularLocation>
        <location evidence="1 7">Cell membrane</location>
        <topology evidence="1 7">Multi-pass membrane protein</topology>
    </subcellularLocation>
</comment>
<reference evidence="9 10" key="1">
    <citation type="journal article" date="2016" name="Antonie Van Leeuwenhoek">
        <title>Dongia soli sp. nov., isolated from soil from Dokdo, Korea.</title>
        <authorList>
            <person name="Kim D.U."/>
            <person name="Lee H."/>
            <person name="Kim H."/>
            <person name="Kim S.G."/>
            <person name="Ka J.O."/>
        </authorList>
    </citation>
    <scope>NUCLEOTIDE SEQUENCE [LARGE SCALE GENOMIC DNA]</scope>
    <source>
        <strain evidence="9 10">D78</strain>
    </source>
</reference>
<dbReference type="Proteomes" id="UP001279642">
    <property type="component" value="Unassembled WGS sequence"/>
</dbReference>
<gene>
    <name evidence="9" type="ORF">SMD27_16095</name>
</gene>
<keyword evidence="4 7" id="KW-0812">Transmembrane</keyword>
<keyword evidence="5 7" id="KW-1133">Transmembrane helix</keyword>
<dbReference type="SUPFAM" id="SSF161098">
    <property type="entry name" value="MetI-like"/>
    <property type="match status" value="1"/>
</dbReference>
<keyword evidence="6 7" id="KW-0472">Membrane</keyword>
<keyword evidence="10" id="KW-1185">Reference proteome</keyword>
<evidence type="ECO:0000256" key="5">
    <source>
        <dbReference type="ARBA" id="ARBA00022989"/>
    </source>
</evidence>
<evidence type="ECO:0000256" key="6">
    <source>
        <dbReference type="ARBA" id="ARBA00023136"/>
    </source>
</evidence>
<evidence type="ECO:0000313" key="9">
    <source>
        <dbReference type="EMBL" id="MDY0884366.1"/>
    </source>
</evidence>
<dbReference type="PROSITE" id="PS50928">
    <property type="entry name" value="ABC_TM1"/>
    <property type="match status" value="1"/>
</dbReference>
<evidence type="ECO:0000256" key="1">
    <source>
        <dbReference type="ARBA" id="ARBA00004651"/>
    </source>
</evidence>
<comment type="similarity">
    <text evidence="7">Belongs to the binding-protein-dependent transport system permease family.</text>
</comment>
<accession>A0ABU5EDT0</accession>
<feature type="transmembrane region" description="Helical" evidence="7">
    <location>
        <begin position="75"/>
        <end position="93"/>
    </location>
</feature>
<dbReference type="PANTHER" id="PTHR30151:SF20">
    <property type="entry name" value="ABC TRANSPORTER PERMEASE PROTEIN HI_0355-RELATED"/>
    <property type="match status" value="1"/>
</dbReference>
<feature type="transmembrane region" description="Helical" evidence="7">
    <location>
        <begin position="12"/>
        <end position="32"/>
    </location>
</feature>
<name>A0ABU5EDT0_9PROT</name>
<dbReference type="InterPro" id="IPR035906">
    <property type="entry name" value="MetI-like_sf"/>
</dbReference>
<evidence type="ECO:0000256" key="7">
    <source>
        <dbReference type="RuleBase" id="RU363032"/>
    </source>
</evidence>
<dbReference type="CDD" id="cd06261">
    <property type="entry name" value="TM_PBP2"/>
    <property type="match status" value="1"/>
</dbReference>
<feature type="transmembrane region" description="Helical" evidence="7">
    <location>
        <begin position="227"/>
        <end position="247"/>
    </location>
</feature>
<protein>
    <submittedName>
        <fullName evidence="9">ABC transporter permease</fullName>
    </submittedName>
</protein>
<keyword evidence="2 7" id="KW-0813">Transport</keyword>
<dbReference type="RefSeq" id="WP_320509431.1">
    <property type="nucleotide sequence ID" value="NZ_JAXCLW010000004.1"/>
</dbReference>
<evidence type="ECO:0000256" key="3">
    <source>
        <dbReference type="ARBA" id="ARBA00022475"/>
    </source>
</evidence>
<evidence type="ECO:0000256" key="4">
    <source>
        <dbReference type="ARBA" id="ARBA00022692"/>
    </source>
</evidence>
<organism evidence="9 10">
    <name type="scientific">Dongia soli</name>
    <dbReference type="NCBI Taxonomy" id="600628"/>
    <lineage>
        <taxon>Bacteria</taxon>
        <taxon>Pseudomonadati</taxon>
        <taxon>Pseudomonadota</taxon>
        <taxon>Alphaproteobacteria</taxon>
        <taxon>Rhodospirillales</taxon>
        <taxon>Dongiaceae</taxon>
        <taxon>Dongia</taxon>
    </lineage>
</organism>
<sequence>MTDKSSKGANLFVALTGMLPGLMLFLLVLVLWEVIIRTFNVSIFVLPAPSNIAVSLAANAGALATATLITAKEVLIGFAFAAVVGITLALLIVRFRLFGRALYPLIVLFQTVPKVALAPIFILWFGYDLAPKIVLIMVIAFFPITLDMLVGLQSVEQSFVSLMKSVGARENDIMLRVRIPHAMPHLMAGMKVAITFSVIGAIVGEFAGASAGLGYMIQFASTQLDTALVFAALVVVSLVGVVFYYVIEILERFLIPWAPKFDAVNRA</sequence>
<dbReference type="Pfam" id="PF00528">
    <property type="entry name" value="BPD_transp_1"/>
    <property type="match status" value="1"/>
</dbReference>
<feature type="transmembrane region" description="Helical" evidence="7">
    <location>
        <begin position="105"/>
        <end position="127"/>
    </location>
</feature>
<feature type="transmembrane region" description="Helical" evidence="7">
    <location>
        <begin position="133"/>
        <end position="155"/>
    </location>
</feature>
<evidence type="ECO:0000256" key="2">
    <source>
        <dbReference type="ARBA" id="ARBA00022448"/>
    </source>
</evidence>